<proteinExistence type="predicted"/>
<gene>
    <name evidence="1" type="ORF">PBS001_LOCUS5777</name>
</gene>
<dbReference type="Pfam" id="PF04305">
    <property type="entry name" value="DUF455"/>
    <property type="match status" value="2"/>
</dbReference>
<dbReference type="EMBL" id="CAKLCB010000285">
    <property type="protein sequence ID" value="CAH0519244.1"/>
    <property type="molecule type" value="Genomic_DNA"/>
</dbReference>
<protein>
    <submittedName>
        <fullName evidence="1">Uncharacterized protein</fullName>
    </submittedName>
</protein>
<organism evidence="1 2">
    <name type="scientific">Peronospora belbahrii</name>
    <dbReference type="NCBI Taxonomy" id="622444"/>
    <lineage>
        <taxon>Eukaryota</taxon>
        <taxon>Sar</taxon>
        <taxon>Stramenopiles</taxon>
        <taxon>Oomycota</taxon>
        <taxon>Peronosporomycetes</taxon>
        <taxon>Peronosporales</taxon>
        <taxon>Peronosporaceae</taxon>
        <taxon>Peronospora</taxon>
    </lineage>
</organism>
<dbReference type="Proteomes" id="UP001158986">
    <property type="component" value="Unassembled WGS sequence"/>
</dbReference>
<name>A0ABN8D2A2_9STRA</name>
<reference evidence="1 2" key="1">
    <citation type="submission" date="2021-11" db="EMBL/GenBank/DDBJ databases">
        <authorList>
            <person name="Islam A."/>
            <person name="Islam S."/>
            <person name="Flora M.S."/>
            <person name="Rahman M."/>
            <person name="Ziaur R.M."/>
            <person name="Epstein J.H."/>
            <person name="Hassan M."/>
            <person name="Klassen M."/>
            <person name="Woodard K."/>
            <person name="Webb A."/>
            <person name="Webby R.J."/>
            <person name="El Zowalaty M.E."/>
        </authorList>
    </citation>
    <scope>NUCLEOTIDE SEQUENCE [LARGE SCALE GENOMIC DNA]</scope>
    <source>
        <strain evidence="1">Pbs1</strain>
    </source>
</reference>
<accession>A0ABN8D2A2</accession>
<dbReference type="PANTHER" id="PTHR42782:SF2">
    <property type="entry name" value="3-OXOACYL-[ACYL-CARRIER-PROTEIN] SYNTHASE-LIKE PROTEIN"/>
    <property type="match status" value="1"/>
</dbReference>
<sequence>MMAQTPTLFACALDVPTTADANEDDDVNDVPDHPARPENVKVVPAYKTKQGSRKAFVHSQAHAESYAIDLMWDMVCRFVPHTYPVHSTTTGFVSQRFEKANDKASLEIIVKNYRDETTHVEAGARWFRFVCKLDGADPIARFHEIIPQYYKGRLKPPVNKEAREKAGMLEEWYLPLSVEAGDTEKQTRRQSKEGQL</sequence>
<dbReference type="InterPro" id="IPR007402">
    <property type="entry name" value="DUF455"/>
</dbReference>
<comment type="caution">
    <text evidence="1">The sequence shown here is derived from an EMBL/GenBank/DDBJ whole genome shotgun (WGS) entry which is preliminary data.</text>
</comment>
<evidence type="ECO:0000313" key="1">
    <source>
        <dbReference type="EMBL" id="CAH0519244.1"/>
    </source>
</evidence>
<keyword evidence="2" id="KW-1185">Reference proteome</keyword>
<dbReference type="PANTHER" id="PTHR42782">
    <property type="entry name" value="SI:CH73-314G15.3"/>
    <property type="match status" value="1"/>
</dbReference>
<evidence type="ECO:0000313" key="2">
    <source>
        <dbReference type="Proteomes" id="UP001158986"/>
    </source>
</evidence>